<comment type="caution">
    <text evidence="2">The sequence shown here is derived from an EMBL/GenBank/DDBJ whole genome shotgun (WGS) entry which is preliminary data.</text>
</comment>
<evidence type="ECO:0000313" key="2">
    <source>
        <dbReference type="EMBL" id="KAF9729866.1"/>
    </source>
</evidence>
<proteinExistence type="predicted"/>
<accession>A0A9P6KKR5</accession>
<sequence>MMLATTPTIARPSAMVAINADTKAIAEDIISTIKGSSALARNAASLEQALHRTKAAEHARSERRRRSRRVIDTGGGPIYAKDCRDMAIQRVVNEAAKQEALIEARQQRAIVRRFNAWRTIHSAVRNWGKNSAKRYSQGTTVTLTRPYMTIYSGPIVKTPHSELTPWEYRIDDPVCALS</sequence>
<dbReference type="OrthoDB" id="3808625at2759"/>
<dbReference type="Proteomes" id="UP000756921">
    <property type="component" value="Unassembled WGS sequence"/>
</dbReference>
<organism evidence="2 3">
    <name type="scientific">Paraphaeosphaeria minitans</name>
    <dbReference type="NCBI Taxonomy" id="565426"/>
    <lineage>
        <taxon>Eukaryota</taxon>
        <taxon>Fungi</taxon>
        <taxon>Dikarya</taxon>
        <taxon>Ascomycota</taxon>
        <taxon>Pezizomycotina</taxon>
        <taxon>Dothideomycetes</taxon>
        <taxon>Pleosporomycetidae</taxon>
        <taxon>Pleosporales</taxon>
        <taxon>Massarineae</taxon>
        <taxon>Didymosphaeriaceae</taxon>
        <taxon>Paraphaeosphaeria</taxon>
    </lineage>
</organism>
<evidence type="ECO:0000256" key="1">
    <source>
        <dbReference type="SAM" id="MobiDB-lite"/>
    </source>
</evidence>
<dbReference type="EMBL" id="WJXW01000015">
    <property type="protein sequence ID" value="KAF9729866.1"/>
    <property type="molecule type" value="Genomic_DNA"/>
</dbReference>
<reference evidence="2" key="1">
    <citation type="journal article" date="2020" name="Mol. Plant Microbe Interact.">
        <title>Genome Sequence of the Biocontrol Agent Coniothyrium minitans strain Conio (IMI 134523).</title>
        <authorList>
            <person name="Patel D."/>
            <person name="Shittu T.A."/>
            <person name="Baroncelli R."/>
            <person name="Muthumeenakshi S."/>
            <person name="Osborne T.H."/>
            <person name="Janganan T.K."/>
            <person name="Sreenivasaprasad S."/>
        </authorList>
    </citation>
    <scope>NUCLEOTIDE SEQUENCE</scope>
    <source>
        <strain evidence="2">Conio</strain>
    </source>
</reference>
<evidence type="ECO:0000313" key="3">
    <source>
        <dbReference type="Proteomes" id="UP000756921"/>
    </source>
</evidence>
<keyword evidence="3" id="KW-1185">Reference proteome</keyword>
<protein>
    <submittedName>
        <fullName evidence="2">Uncharacterized protein</fullName>
    </submittedName>
</protein>
<dbReference type="AlphaFoldDB" id="A0A9P6KKR5"/>
<gene>
    <name evidence="2" type="ORF">PMIN01_11799</name>
</gene>
<feature type="region of interest" description="Disordered" evidence="1">
    <location>
        <begin position="53"/>
        <end position="74"/>
    </location>
</feature>
<name>A0A9P6KKR5_9PLEO</name>